<sequence length="120" mass="13032">MDDSDQSLTALAVLSPAGKLIAQGRHRIELRSWQPPVLPLRNLLIVESQRQVAAEGQWDPEACGVALVDVLSVSPWSGAPGMYAWELSNIRPICPKLCPLPARSGLYSVNLCATREALET</sequence>
<comment type="caution">
    <text evidence="1">The sequence shown here is derived from an EMBL/GenBank/DDBJ whole genome shotgun (WGS) entry which is preliminary data.</text>
</comment>
<evidence type="ECO:0000313" key="1">
    <source>
        <dbReference type="EMBL" id="MDT8997784.1"/>
    </source>
</evidence>
<organism evidence="1 2">
    <name type="scientific">Roseateles aquae</name>
    <dbReference type="NCBI Taxonomy" id="3077235"/>
    <lineage>
        <taxon>Bacteria</taxon>
        <taxon>Pseudomonadati</taxon>
        <taxon>Pseudomonadota</taxon>
        <taxon>Betaproteobacteria</taxon>
        <taxon>Burkholderiales</taxon>
        <taxon>Sphaerotilaceae</taxon>
        <taxon>Roseateles</taxon>
    </lineage>
</organism>
<name>A0ABU3P5D5_9BURK</name>
<evidence type="ECO:0000313" key="2">
    <source>
        <dbReference type="Proteomes" id="UP001246372"/>
    </source>
</evidence>
<protein>
    <recommendedName>
        <fullName evidence="3">ASCH domain-containing protein</fullName>
    </recommendedName>
</protein>
<dbReference type="RefSeq" id="WP_315648014.1">
    <property type="nucleotide sequence ID" value="NZ_JAVXZY010000001.1"/>
</dbReference>
<dbReference type="SUPFAM" id="SSF88697">
    <property type="entry name" value="PUA domain-like"/>
    <property type="match status" value="1"/>
</dbReference>
<dbReference type="InterPro" id="IPR015947">
    <property type="entry name" value="PUA-like_sf"/>
</dbReference>
<gene>
    <name evidence="1" type="ORF">RQP53_00680</name>
</gene>
<dbReference type="EMBL" id="JAVXZY010000001">
    <property type="protein sequence ID" value="MDT8997784.1"/>
    <property type="molecule type" value="Genomic_DNA"/>
</dbReference>
<reference evidence="1" key="1">
    <citation type="submission" date="2023-09" db="EMBL/GenBank/DDBJ databases">
        <title>Paucibacter sp. APW11 Genome sequencing and assembly.</title>
        <authorList>
            <person name="Kim I."/>
        </authorList>
    </citation>
    <scope>NUCLEOTIDE SEQUENCE</scope>
    <source>
        <strain evidence="1">APW11</strain>
    </source>
</reference>
<proteinExistence type="predicted"/>
<evidence type="ECO:0008006" key="3">
    <source>
        <dbReference type="Google" id="ProtNLM"/>
    </source>
</evidence>
<keyword evidence="2" id="KW-1185">Reference proteome</keyword>
<dbReference type="Proteomes" id="UP001246372">
    <property type="component" value="Unassembled WGS sequence"/>
</dbReference>
<accession>A0ABU3P5D5</accession>